<comment type="similarity">
    <text evidence="5">Belongs to the YicC/YloC family.</text>
</comment>
<proteinExistence type="inferred from homology"/>
<dbReference type="NCBIfam" id="TIGR00255">
    <property type="entry name" value="YicC/YloC family endoribonuclease"/>
    <property type="match status" value="1"/>
</dbReference>
<dbReference type="PANTHER" id="PTHR30636">
    <property type="entry name" value="UPF0701 PROTEIN YICC"/>
    <property type="match status" value="1"/>
</dbReference>
<name>A0ABV8X2W8_9BACI</name>
<dbReference type="EMBL" id="JBHSDT010000008">
    <property type="protein sequence ID" value="MFC4404634.1"/>
    <property type="molecule type" value="Genomic_DNA"/>
</dbReference>
<organism evidence="8 9">
    <name type="scientific">Gracilibacillus xinjiangensis</name>
    <dbReference type="NCBI Taxonomy" id="1193282"/>
    <lineage>
        <taxon>Bacteria</taxon>
        <taxon>Bacillati</taxon>
        <taxon>Bacillota</taxon>
        <taxon>Bacilli</taxon>
        <taxon>Bacillales</taxon>
        <taxon>Bacillaceae</taxon>
        <taxon>Gracilibacillus</taxon>
    </lineage>
</organism>
<gene>
    <name evidence="8" type="ORF">ACFOY7_16320</name>
</gene>
<evidence type="ECO:0000256" key="2">
    <source>
        <dbReference type="ARBA" id="ARBA00022722"/>
    </source>
</evidence>
<dbReference type="InterPro" id="IPR013551">
    <property type="entry name" value="YicC-like_C"/>
</dbReference>
<evidence type="ECO:0000259" key="6">
    <source>
        <dbReference type="Pfam" id="PF03755"/>
    </source>
</evidence>
<comment type="cofactor">
    <cofactor evidence="1">
        <name>a divalent metal cation</name>
        <dbReference type="ChEBI" id="CHEBI:60240"/>
    </cofactor>
</comment>
<evidence type="ECO:0000256" key="5">
    <source>
        <dbReference type="ARBA" id="ARBA00035648"/>
    </source>
</evidence>
<dbReference type="GO" id="GO:0016787">
    <property type="term" value="F:hydrolase activity"/>
    <property type="evidence" value="ECO:0007669"/>
    <property type="project" value="UniProtKB-KW"/>
</dbReference>
<dbReference type="EC" id="3.1.-.-" evidence="8"/>
<accession>A0ABV8X2W8</accession>
<keyword evidence="4 8" id="KW-0378">Hydrolase</keyword>
<reference evidence="9" key="1">
    <citation type="journal article" date="2019" name="Int. J. Syst. Evol. Microbiol.">
        <title>The Global Catalogue of Microorganisms (GCM) 10K type strain sequencing project: providing services to taxonomists for standard genome sequencing and annotation.</title>
        <authorList>
            <consortium name="The Broad Institute Genomics Platform"/>
            <consortium name="The Broad Institute Genome Sequencing Center for Infectious Disease"/>
            <person name="Wu L."/>
            <person name="Ma J."/>
        </authorList>
    </citation>
    <scope>NUCLEOTIDE SEQUENCE [LARGE SCALE GENOMIC DNA]</scope>
    <source>
        <strain evidence="9">CCUG 37865</strain>
    </source>
</reference>
<dbReference type="InterPro" id="IPR005229">
    <property type="entry name" value="YicC/YloC-like"/>
</dbReference>
<protein>
    <submittedName>
        <fullName evidence="8">YicC/YloC family endoribonuclease</fullName>
        <ecNumber evidence="8">3.1.-.-</ecNumber>
    </submittedName>
</protein>
<dbReference type="Proteomes" id="UP001595882">
    <property type="component" value="Unassembled WGS sequence"/>
</dbReference>
<dbReference type="PANTHER" id="PTHR30636:SF3">
    <property type="entry name" value="UPF0701 PROTEIN YICC"/>
    <property type="match status" value="1"/>
</dbReference>
<evidence type="ECO:0000256" key="3">
    <source>
        <dbReference type="ARBA" id="ARBA00022759"/>
    </source>
</evidence>
<evidence type="ECO:0000256" key="4">
    <source>
        <dbReference type="ARBA" id="ARBA00022801"/>
    </source>
</evidence>
<keyword evidence="9" id="KW-1185">Reference proteome</keyword>
<evidence type="ECO:0000256" key="1">
    <source>
        <dbReference type="ARBA" id="ARBA00001968"/>
    </source>
</evidence>
<evidence type="ECO:0000259" key="7">
    <source>
        <dbReference type="Pfam" id="PF08340"/>
    </source>
</evidence>
<sequence length="292" mass="33920">MKSMTGYGKAEYKSDDLFISVQMRTVNHRFLDITTQMPSYLLPQEDLVKKIVKQYLLRGRVELSIHIDSKVLEQKKLQTNWSIVEQYVTNLQNIKNKYNLPGKITIDMIAQYPNIMETIEEASETSGIEHILMEKVTEAIKQVVKMREQEGIYLKTDLEDNLQKIENILKWLGERRNIVIIEYQDRIKARIGEYLQDASIFDQAKLHQDIAILAEKGDITEELTRLHSHIAQFRSIILETEAIGRKLDFVVQEMHRECNTIGSKSNDAEISAQVIPLKGYVEKLKEQVQNIE</sequence>
<dbReference type="RefSeq" id="WP_390253476.1">
    <property type="nucleotide sequence ID" value="NZ_JBHSDT010000008.1"/>
</dbReference>
<evidence type="ECO:0000313" key="8">
    <source>
        <dbReference type="EMBL" id="MFC4404634.1"/>
    </source>
</evidence>
<dbReference type="Pfam" id="PF08340">
    <property type="entry name" value="YicC-like_C"/>
    <property type="match status" value="1"/>
</dbReference>
<dbReference type="Pfam" id="PF03755">
    <property type="entry name" value="YicC-like_N"/>
    <property type="match status" value="1"/>
</dbReference>
<feature type="domain" description="Endoribonuclease YicC-like C-terminal" evidence="7">
    <location>
        <begin position="176"/>
        <end position="292"/>
    </location>
</feature>
<keyword evidence="2" id="KW-0540">Nuclease</keyword>
<dbReference type="InterPro" id="IPR013527">
    <property type="entry name" value="YicC-like_N"/>
</dbReference>
<keyword evidence="3" id="KW-0255">Endonuclease</keyword>
<comment type="caution">
    <text evidence="8">The sequence shown here is derived from an EMBL/GenBank/DDBJ whole genome shotgun (WGS) entry which is preliminary data.</text>
</comment>
<evidence type="ECO:0000313" key="9">
    <source>
        <dbReference type="Proteomes" id="UP001595882"/>
    </source>
</evidence>
<feature type="domain" description="Endoribonuclease YicC-like N-terminal" evidence="6">
    <location>
        <begin position="1"/>
        <end position="155"/>
    </location>
</feature>